<reference evidence="2 4" key="1">
    <citation type="submission" date="2015-09" db="EMBL/GenBank/DDBJ databases">
        <title>Aphanizomenon flos-aquae WA102.</title>
        <authorList>
            <person name="Driscoll C."/>
        </authorList>
    </citation>
    <scope>NUCLEOTIDE SEQUENCE [LARGE SCALE GENOMIC DNA]</scope>
    <source>
        <strain evidence="2">WA102</strain>
    </source>
</reference>
<gene>
    <name evidence="3" type="ORF">AN484_06470</name>
    <name evidence="2" type="ORF">AN484_26230</name>
</gene>
<evidence type="ECO:0000313" key="4">
    <source>
        <dbReference type="Proteomes" id="UP000092093"/>
    </source>
</evidence>
<name>A0A1B7WEQ4_APHFL</name>
<feature type="coiled-coil region" evidence="1">
    <location>
        <begin position="27"/>
        <end position="54"/>
    </location>
</feature>
<dbReference type="EMBL" id="LJOW01000020">
    <property type="protein sequence ID" value="OBQ44527.1"/>
    <property type="molecule type" value="Genomic_DNA"/>
</dbReference>
<protein>
    <submittedName>
        <fullName evidence="2">Uncharacterized protein</fullName>
    </submittedName>
</protein>
<evidence type="ECO:0000313" key="3">
    <source>
        <dbReference type="EMBL" id="OBQ44527.1"/>
    </source>
</evidence>
<evidence type="ECO:0000313" key="2">
    <source>
        <dbReference type="EMBL" id="OBQ35460.1"/>
    </source>
</evidence>
<comment type="caution">
    <text evidence="2">The sequence shown here is derived from an EMBL/GenBank/DDBJ whole genome shotgun (WGS) entry which is preliminary data.</text>
</comment>
<proteinExistence type="predicted"/>
<sequence length="95" mass="11374">MTTDTPRTDAIEFRHCPPQPKELLKKHQDAYALSRELERELDEARAELAELWSRFDKQMEAESEVERLKEKLKHAVYLLKSYNPSYSDLFEKEFK</sequence>
<evidence type="ECO:0000256" key="1">
    <source>
        <dbReference type="SAM" id="Coils"/>
    </source>
</evidence>
<dbReference type="AlphaFoldDB" id="A0A1B7WEQ4"/>
<accession>A0A1B7WEQ4</accession>
<keyword evidence="1" id="KW-0175">Coiled coil</keyword>
<organism evidence="2 4">
    <name type="scientific">Aphanizomenon flos-aquae WA102</name>
    <dbReference type="NCBI Taxonomy" id="1710896"/>
    <lineage>
        <taxon>Bacteria</taxon>
        <taxon>Bacillati</taxon>
        <taxon>Cyanobacteriota</taxon>
        <taxon>Cyanophyceae</taxon>
        <taxon>Nostocales</taxon>
        <taxon>Aphanizomenonaceae</taxon>
        <taxon>Aphanizomenon</taxon>
    </lineage>
</organism>
<dbReference type="EMBL" id="LJOW01000378">
    <property type="protein sequence ID" value="OBQ35460.1"/>
    <property type="molecule type" value="Genomic_DNA"/>
</dbReference>
<dbReference type="Proteomes" id="UP000092093">
    <property type="component" value="Unassembled WGS sequence"/>
</dbReference>